<evidence type="ECO:0000313" key="10">
    <source>
        <dbReference type="EMBL" id="MEU0153440.1"/>
    </source>
</evidence>
<dbReference type="EMBL" id="JBEXRX010000041">
    <property type="protein sequence ID" value="MEU0153440.1"/>
    <property type="molecule type" value="Genomic_DNA"/>
</dbReference>
<comment type="caution">
    <text evidence="10">The sequence shown here is derived from an EMBL/GenBank/DDBJ whole genome shotgun (WGS) entry which is preliminary data.</text>
</comment>
<feature type="chain" id="PRO_5045060238" description="histidine kinase" evidence="8">
    <location>
        <begin position="24"/>
        <end position="618"/>
    </location>
</feature>
<evidence type="ECO:0000259" key="9">
    <source>
        <dbReference type="PROSITE" id="PS50906"/>
    </source>
</evidence>
<dbReference type="InterPro" id="IPR010910">
    <property type="entry name" value="Nitrate/nitrite_sensing_bac"/>
</dbReference>
<gene>
    <name evidence="10" type="ORF">ABZ071_16255</name>
</gene>
<feature type="transmembrane region" description="Helical" evidence="7">
    <location>
        <begin position="297"/>
        <end position="322"/>
    </location>
</feature>
<dbReference type="SMART" id="SM00387">
    <property type="entry name" value="HATPase_c"/>
    <property type="match status" value="1"/>
</dbReference>
<dbReference type="EC" id="2.7.13.3" evidence="2"/>
<keyword evidence="3" id="KW-0597">Phosphoprotein</keyword>
<keyword evidence="11" id="KW-1185">Reference proteome</keyword>
<evidence type="ECO:0000313" key="11">
    <source>
        <dbReference type="Proteomes" id="UP001550348"/>
    </source>
</evidence>
<keyword evidence="8" id="KW-0732">Signal</keyword>
<feature type="domain" description="NIT" evidence="9">
    <location>
        <begin position="46"/>
        <end position="296"/>
    </location>
</feature>
<evidence type="ECO:0000256" key="6">
    <source>
        <dbReference type="SAM" id="MobiDB-lite"/>
    </source>
</evidence>
<dbReference type="Proteomes" id="UP001550348">
    <property type="component" value="Unassembled WGS sequence"/>
</dbReference>
<dbReference type="Pfam" id="PF02518">
    <property type="entry name" value="HATPase_c"/>
    <property type="match status" value="1"/>
</dbReference>
<evidence type="ECO:0000256" key="7">
    <source>
        <dbReference type="SAM" id="Phobius"/>
    </source>
</evidence>
<dbReference type="InterPro" id="IPR036890">
    <property type="entry name" value="HATPase_C_sf"/>
</dbReference>
<keyword evidence="5" id="KW-0418">Kinase</keyword>
<feature type="region of interest" description="Disordered" evidence="6">
    <location>
        <begin position="562"/>
        <end position="618"/>
    </location>
</feature>
<dbReference type="Gene3D" id="3.30.565.10">
    <property type="entry name" value="Histidine kinase-like ATPase, C-terminal domain"/>
    <property type="match status" value="1"/>
</dbReference>
<dbReference type="PANTHER" id="PTHR45436">
    <property type="entry name" value="SENSOR HISTIDINE KINASE YKOH"/>
    <property type="match status" value="1"/>
</dbReference>
<dbReference type="InterPro" id="IPR013587">
    <property type="entry name" value="Nitrate/nitrite_sensing"/>
</dbReference>
<evidence type="ECO:0000256" key="1">
    <source>
        <dbReference type="ARBA" id="ARBA00000085"/>
    </source>
</evidence>
<keyword evidence="7" id="KW-1133">Transmembrane helix</keyword>
<feature type="signal peptide" evidence="8">
    <location>
        <begin position="1"/>
        <end position="23"/>
    </location>
</feature>
<evidence type="ECO:0000256" key="3">
    <source>
        <dbReference type="ARBA" id="ARBA00022553"/>
    </source>
</evidence>
<keyword evidence="7" id="KW-0812">Transmembrane</keyword>
<proteinExistence type="predicted"/>
<dbReference type="RefSeq" id="WP_355665250.1">
    <property type="nucleotide sequence ID" value="NZ_JBEXRX010000041.1"/>
</dbReference>
<name>A0ABV2VKY2_9ACTN</name>
<dbReference type="Pfam" id="PF08376">
    <property type="entry name" value="NIT"/>
    <property type="match status" value="1"/>
</dbReference>
<dbReference type="SUPFAM" id="SSF55874">
    <property type="entry name" value="ATPase domain of HSP90 chaperone/DNA topoisomerase II/histidine kinase"/>
    <property type="match status" value="1"/>
</dbReference>
<evidence type="ECO:0000256" key="8">
    <source>
        <dbReference type="SAM" id="SignalP"/>
    </source>
</evidence>
<reference evidence="10 11" key="1">
    <citation type="submission" date="2024-06" db="EMBL/GenBank/DDBJ databases">
        <title>The Natural Products Discovery Center: Release of the First 8490 Sequenced Strains for Exploring Actinobacteria Biosynthetic Diversity.</title>
        <authorList>
            <person name="Kalkreuter E."/>
            <person name="Kautsar S.A."/>
            <person name="Yang D."/>
            <person name="Bader C.D."/>
            <person name="Teijaro C.N."/>
            <person name="Fluegel L."/>
            <person name="Davis C.M."/>
            <person name="Simpson J.R."/>
            <person name="Lauterbach L."/>
            <person name="Steele A.D."/>
            <person name="Gui C."/>
            <person name="Meng S."/>
            <person name="Li G."/>
            <person name="Viehrig K."/>
            <person name="Ye F."/>
            <person name="Su P."/>
            <person name="Kiefer A.F."/>
            <person name="Nichols A."/>
            <person name="Cepeda A.J."/>
            <person name="Yan W."/>
            <person name="Fan B."/>
            <person name="Jiang Y."/>
            <person name="Adhikari A."/>
            <person name="Zheng C.-J."/>
            <person name="Schuster L."/>
            <person name="Cowan T.M."/>
            <person name="Smanski M.J."/>
            <person name="Chevrette M.G."/>
            <person name="De Carvalho L.P.S."/>
            <person name="Shen B."/>
        </authorList>
    </citation>
    <scope>NUCLEOTIDE SEQUENCE [LARGE SCALE GENOMIC DNA]</scope>
    <source>
        <strain evidence="10 11">NPDC006286</strain>
    </source>
</reference>
<keyword evidence="4" id="KW-0808">Transferase</keyword>
<evidence type="ECO:0000256" key="4">
    <source>
        <dbReference type="ARBA" id="ARBA00022679"/>
    </source>
</evidence>
<comment type="catalytic activity">
    <reaction evidence="1">
        <text>ATP + protein L-histidine = ADP + protein N-phospho-L-histidine.</text>
        <dbReference type="EC" id="2.7.13.3"/>
    </reaction>
</comment>
<protein>
    <recommendedName>
        <fullName evidence="2">histidine kinase</fullName>
        <ecNumber evidence="2">2.7.13.3</ecNumber>
    </recommendedName>
</protein>
<evidence type="ECO:0000256" key="5">
    <source>
        <dbReference type="ARBA" id="ARBA00022777"/>
    </source>
</evidence>
<evidence type="ECO:0000256" key="2">
    <source>
        <dbReference type="ARBA" id="ARBA00012438"/>
    </source>
</evidence>
<dbReference type="PROSITE" id="PS50906">
    <property type="entry name" value="NIT"/>
    <property type="match status" value="1"/>
</dbReference>
<organism evidence="10 11">
    <name type="scientific">Micromonospora fulviviridis</name>
    <dbReference type="NCBI Taxonomy" id="47860"/>
    <lineage>
        <taxon>Bacteria</taxon>
        <taxon>Bacillati</taxon>
        <taxon>Actinomycetota</taxon>
        <taxon>Actinomycetes</taxon>
        <taxon>Micromonosporales</taxon>
        <taxon>Micromonosporaceae</taxon>
        <taxon>Micromonospora</taxon>
    </lineage>
</organism>
<accession>A0ABV2VKY2</accession>
<dbReference type="InterPro" id="IPR050428">
    <property type="entry name" value="TCS_sensor_his_kinase"/>
</dbReference>
<dbReference type="InterPro" id="IPR003594">
    <property type="entry name" value="HATPase_dom"/>
</dbReference>
<sequence>MNKRMRLKLGALAAVLLTLWAYAAVLTGRDAADLVRVRALADTLGQPTDLLILNLQRERRLTAETIAGAGRTRAALAEARDRTDDAVTPVRAFTEDHDPRLLTAGAVRDRADELVRQLSGLATVRSEVDGGRLDRPSAVAGYDRLIDAAFAVYGPEWGGREDELAGETRSVLALARARELLAREDTLLAAALAGGGIGDDDRRRLAELVAIQRYARAAAAAGLPAAGRDQHQRLVESRRFADLLRLEDRLLRTPGADVTTGISAQSWRATVDPALNGLRELVIATARDSVERATPGAALVVTRTGVVVGLGLIAVLVVLVGWSRTVRRLAGGAACSPPVATAAGELFLRLTRRNQALLRDQLTLLDAMERRDRTAEETADLFRLDHLATRIRRNVEKLVILAGAAPARRWRRPVPLLDVVRGAVAEVPDYQRVLVAPHWPWSLAGSGVADVVHLLAELIENAVACSPEHTTVRVAGEPGPQGCTVVILDDGPGLDAAALAEANELLDGPPAGRAGLYVAALLAARCGARVSLRPGPRGGTAAVVLLPPGLVTVTAPPGGTVAGGPALPAPAPATHPPAAAAGGGLPTRIRPAGADRPASGTTGPDIVETTLRSGGERT</sequence>
<keyword evidence="7" id="KW-0472">Membrane</keyword>
<dbReference type="PANTHER" id="PTHR45436:SF5">
    <property type="entry name" value="SENSOR HISTIDINE KINASE TRCS"/>
    <property type="match status" value="1"/>
</dbReference>